<evidence type="ECO:0000259" key="3">
    <source>
        <dbReference type="Pfam" id="PF24883"/>
    </source>
</evidence>
<comment type="caution">
    <text evidence="4">The sequence shown here is derived from an EMBL/GenBank/DDBJ whole genome shotgun (WGS) entry which is preliminary data.</text>
</comment>
<dbReference type="Proteomes" id="UP000288096">
    <property type="component" value="Unassembled WGS sequence"/>
</dbReference>
<name>A0A401FVQ5_9BACT</name>
<accession>A0A401FVQ5</accession>
<dbReference type="OrthoDB" id="5526615at2"/>
<proteinExistence type="predicted"/>
<dbReference type="InterPro" id="IPR005532">
    <property type="entry name" value="SUMF_dom"/>
</dbReference>
<reference evidence="5" key="2">
    <citation type="submission" date="2019-01" db="EMBL/GenBank/DDBJ databases">
        <title>Genome sequence of Desulfonema ishimotonii strain Tokyo 01.</title>
        <authorList>
            <person name="Fukui M."/>
        </authorList>
    </citation>
    <scope>NUCLEOTIDE SEQUENCE [LARGE SCALE GENOMIC DNA]</scope>
    <source>
        <strain evidence="5">Tokyo 01</strain>
    </source>
</reference>
<dbReference type="Gene3D" id="3.90.1580.10">
    <property type="entry name" value="paralog of FGE (formylglycine-generating enzyme)"/>
    <property type="match status" value="1"/>
</dbReference>
<dbReference type="InterPro" id="IPR051043">
    <property type="entry name" value="Sulfatase_Mod_Factor_Kinase"/>
</dbReference>
<sequence length="913" mass="102710">MTSIEEQAEQLRKAYENDILDETTYKAALEGIGIDISDSNIGIVGDHATVQGDIQHGDRIGVDSGGDVSFAKDHGISLILKHLNLTIQAVADIKKTLHRYLTDLAAETDRLPWGRLSPEQAGPDQGESLRLSDVYTALDTTEPERMDCEDDVRQCLARQARMERISAQRMINDHDRLVLLGDPGSGKTTLVNFLTHVMACAGTEKEPDACVECLKKAGKWELGSLFPLRIILREFAAWVEKDKDRKSDIGAFLRSILNEDGYSDELWEFIHEGLQNTEVPFLVFFDGLDEVPATIRQQVVKTINAFAETYQHNRYVVTCRIYAYTDQAFRLRGFRQTVLAPFSEEQISHFIDAWYGELAAQKRMKRADAERLAEGLKSAISDSDLLALAERPLIMTVMALLHTSYGQLPEDRVELYRWAVELLFRRWKGQVKGEKSLMAALDMPQLRMSDLEAGLYHVAFYAHSGHSHSKGTADIPEEVLLKQLKPYIGSWDKAEIFVRYIRERAGLLIRHKTDAYTFPHRTFQEFMAACHITGLKEYPSEAAKLIREDPDRWRIVFVLAAGHAARTHQLGNAIAAVTKLCPVSIGEAETPDKAAFVRAVISGEALLEIGLVGVNREEDGKIILDRVKGWLLAGMQADDVLQPRERVEAGNILSQLGDPRFNPDMWYLPNDENLGFVTVPAGPFLMGSDKEKDSGTEYDEMPRHMVELSEYAITRYPVTVAQFGVFVEDSGFELEVEDSGFELEDEYCLRGANNHPVVWVSWDEADAYCRWLTKKLKDRGTVRLPTEAQWEKAARGTDGRIYPCGDNLVSGKTNYGFDIGSTSPVGAFPEDVSPYGCMDMTGNVSEWCFDGMRNYTEHAVTDPIGPVEKSPDRVFRSGSWDDPAQFCRAANRYENFPNNRNDYIGFRLVLLPS</sequence>
<dbReference type="Pfam" id="PF03781">
    <property type="entry name" value="FGE-sulfatase"/>
    <property type="match status" value="1"/>
</dbReference>
<dbReference type="InterPro" id="IPR027417">
    <property type="entry name" value="P-loop_NTPase"/>
</dbReference>
<gene>
    <name evidence="4" type="ORF">DENIS_2016</name>
</gene>
<dbReference type="EMBL" id="BEXT01000001">
    <property type="protein sequence ID" value="GBC61056.1"/>
    <property type="molecule type" value="Genomic_DNA"/>
</dbReference>
<dbReference type="InterPro" id="IPR016187">
    <property type="entry name" value="CTDL_fold"/>
</dbReference>
<evidence type="ECO:0000259" key="2">
    <source>
        <dbReference type="Pfam" id="PF03781"/>
    </source>
</evidence>
<evidence type="ECO:0000313" key="4">
    <source>
        <dbReference type="EMBL" id="GBC61056.1"/>
    </source>
</evidence>
<dbReference type="GO" id="GO:0120147">
    <property type="term" value="F:formylglycine-generating oxidase activity"/>
    <property type="evidence" value="ECO:0007669"/>
    <property type="project" value="TreeGrafter"/>
</dbReference>
<dbReference type="AlphaFoldDB" id="A0A401FVQ5"/>
<dbReference type="RefSeq" id="WP_124328392.1">
    <property type="nucleotide sequence ID" value="NZ_BEXT01000001.1"/>
</dbReference>
<dbReference type="PANTHER" id="PTHR23150">
    <property type="entry name" value="SULFATASE MODIFYING FACTOR 1, 2"/>
    <property type="match status" value="1"/>
</dbReference>
<dbReference type="Gene3D" id="3.40.50.300">
    <property type="entry name" value="P-loop containing nucleotide triphosphate hydrolases"/>
    <property type="match status" value="1"/>
</dbReference>
<protein>
    <submittedName>
        <fullName evidence="4">Uncharacterized protein</fullName>
    </submittedName>
</protein>
<evidence type="ECO:0000256" key="1">
    <source>
        <dbReference type="ARBA" id="ARBA00022737"/>
    </source>
</evidence>
<dbReference type="InterPro" id="IPR042095">
    <property type="entry name" value="SUMF_sf"/>
</dbReference>
<dbReference type="InterPro" id="IPR056884">
    <property type="entry name" value="NPHP3-like_N"/>
</dbReference>
<keyword evidence="5" id="KW-1185">Reference proteome</keyword>
<feature type="domain" description="Sulfatase-modifying factor enzyme-like" evidence="2">
    <location>
        <begin position="675"/>
        <end position="909"/>
    </location>
</feature>
<dbReference type="PANTHER" id="PTHR23150:SF19">
    <property type="entry name" value="FORMYLGLYCINE-GENERATING ENZYME"/>
    <property type="match status" value="1"/>
</dbReference>
<organism evidence="4 5">
    <name type="scientific">Desulfonema ishimotonii</name>
    <dbReference type="NCBI Taxonomy" id="45657"/>
    <lineage>
        <taxon>Bacteria</taxon>
        <taxon>Pseudomonadati</taxon>
        <taxon>Thermodesulfobacteriota</taxon>
        <taxon>Desulfobacteria</taxon>
        <taxon>Desulfobacterales</taxon>
        <taxon>Desulfococcaceae</taxon>
        <taxon>Desulfonema</taxon>
    </lineage>
</organism>
<feature type="domain" description="Nephrocystin 3-like N-terminal" evidence="3">
    <location>
        <begin position="173"/>
        <end position="320"/>
    </location>
</feature>
<reference evidence="5" key="1">
    <citation type="submission" date="2017-11" db="EMBL/GenBank/DDBJ databases">
        <authorList>
            <person name="Watanabe M."/>
            <person name="Kojima H."/>
        </authorList>
    </citation>
    <scope>NUCLEOTIDE SEQUENCE [LARGE SCALE GENOMIC DNA]</scope>
    <source>
        <strain evidence="5">Tokyo 01</strain>
    </source>
</reference>
<dbReference type="SUPFAM" id="SSF56436">
    <property type="entry name" value="C-type lectin-like"/>
    <property type="match status" value="1"/>
</dbReference>
<evidence type="ECO:0000313" key="5">
    <source>
        <dbReference type="Proteomes" id="UP000288096"/>
    </source>
</evidence>
<dbReference type="SUPFAM" id="SSF52540">
    <property type="entry name" value="P-loop containing nucleoside triphosphate hydrolases"/>
    <property type="match status" value="1"/>
</dbReference>
<dbReference type="Pfam" id="PF24883">
    <property type="entry name" value="NPHP3_N"/>
    <property type="match status" value="1"/>
</dbReference>
<keyword evidence="1" id="KW-0677">Repeat</keyword>